<dbReference type="PANTHER" id="PTHR44899">
    <property type="entry name" value="CAMK FAMILY PROTEIN KINASE"/>
    <property type="match status" value="1"/>
</dbReference>
<gene>
    <name evidence="9" type="ORF">PSON_ATCC_30995.1.T0920108</name>
</gene>
<dbReference type="Proteomes" id="UP000692954">
    <property type="component" value="Unassembled WGS sequence"/>
</dbReference>
<keyword evidence="3" id="KW-0808">Transferase</keyword>
<keyword evidence="2" id="KW-0723">Serine/threonine-protein kinase</keyword>
<name>A0A8S1Q0S3_9CILI</name>
<evidence type="ECO:0000313" key="10">
    <source>
        <dbReference type="Proteomes" id="UP000692954"/>
    </source>
</evidence>
<proteinExistence type="predicted"/>
<dbReference type="OrthoDB" id="5337378at2759"/>
<dbReference type="PANTHER" id="PTHR44899:SF3">
    <property type="entry name" value="SERINE_THREONINE-PROTEIN KINASE NEK1"/>
    <property type="match status" value="1"/>
</dbReference>
<accession>A0A8S1Q0S3</accession>
<evidence type="ECO:0000256" key="5">
    <source>
        <dbReference type="ARBA" id="ARBA00022777"/>
    </source>
</evidence>
<comment type="catalytic activity">
    <reaction evidence="7">
        <text>L-threonyl-[protein] + ATP = O-phospho-L-threonyl-[protein] + ADP + H(+)</text>
        <dbReference type="Rhea" id="RHEA:46608"/>
        <dbReference type="Rhea" id="RHEA-COMP:11060"/>
        <dbReference type="Rhea" id="RHEA-COMP:11605"/>
        <dbReference type="ChEBI" id="CHEBI:15378"/>
        <dbReference type="ChEBI" id="CHEBI:30013"/>
        <dbReference type="ChEBI" id="CHEBI:30616"/>
        <dbReference type="ChEBI" id="CHEBI:61977"/>
        <dbReference type="ChEBI" id="CHEBI:456216"/>
        <dbReference type="EC" id="2.7.11.1"/>
    </reaction>
</comment>
<keyword evidence="4" id="KW-0547">Nucleotide-binding</keyword>
<evidence type="ECO:0000256" key="1">
    <source>
        <dbReference type="ARBA" id="ARBA00012513"/>
    </source>
</evidence>
<evidence type="ECO:0000256" key="8">
    <source>
        <dbReference type="ARBA" id="ARBA00048679"/>
    </source>
</evidence>
<evidence type="ECO:0000256" key="7">
    <source>
        <dbReference type="ARBA" id="ARBA00047899"/>
    </source>
</evidence>
<keyword evidence="5" id="KW-0418">Kinase</keyword>
<protein>
    <recommendedName>
        <fullName evidence="1">non-specific serine/threonine protein kinase</fullName>
        <ecNumber evidence="1">2.7.11.1</ecNumber>
    </recommendedName>
</protein>
<dbReference type="GO" id="GO:0004674">
    <property type="term" value="F:protein serine/threonine kinase activity"/>
    <property type="evidence" value="ECO:0007669"/>
    <property type="project" value="UniProtKB-KW"/>
</dbReference>
<dbReference type="EMBL" id="CAJJDN010000092">
    <property type="protein sequence ID" value="CAD8108862.1"/>
    <property type="molecule type" value="Genomic_DNA"/>
</dbReference>
<dbReference type="EC" id="2.7.11.1" evidence="1"/>
<organism evidence="9 10">
    <name type="scientific">Paramecium sonneborni</name>
    <dbReference type="NCBI Taxonomy" id="65129"/>
    <lineage>
        <taxon>Eukaryota</taxon>
        <taxon>Sar</taxon>
        <taxon>Alveolata</taxon>
        <taxon>Ciliophora</taxon>
        <taxon>Intramacronucleata</taxon>
        <taxon>Oligohymenophorea</taxon>
        <taxon>Peniculida</taxon>
        <taxon>Parameciidae</taxon>
        <taxon>Paramecium</taxon>
    </lineage>
</organism>
<keyword evidence="6" id="KW-0067">ATP-binding</keyword>
<reference evidence="9" key="1">
    <citation type="submission" date="2021-01" db="EMBL/GenBank/DDBJ databases">
        <authorList>
            <consortium name="Genoscope - CEA"/>
            <person name="William W."/>
        </authorList>
    </citation>
    <scope>NUCLEOTIDE SEQUENCE</scope>
</reference>
<evidence type="ECO:0000256" key="2">
    <source>
        <dbReference type="ARBA" id="ARBA00022527"/>
    </source>
</evidence>
<evidence type="ECO:0000256" key="4">
    <source>
        <dbReference type="ARBA" id="ARBA00022741"/>
    </source>
</evidence>
<keyword evidence="10" id="KW-1185">Reference proteome</keyword>
<comment type="caution">
    <text evidence="9">The sequence shown here is derived from an EMBL/GenBank/DDBJ whole genome shotgun (WGS) entry which is preliminary data.</text>
</comment>
<evidence type="ECO:0000313" key="9">
    <source>
        <dbReference type="EMBL" id="CAD8108862.1"/>
    </source>
</evidence>
<dbReference type="AlphaFoldDB" id="A0A8S1Q0S3"/>
<comment type="catalytic activity">
    <reaction evidence="8">
        <text>L-seryl-[protein] + ATP = O-phospho-L-seryl-[protein] + ADP + H(+)</text>
        <dbReference type="Rhea" id="RHEA:17989"/>
        <dbReference type="Rhea" id="RHEA-COMP:9863"/>
        <dbReference type="Rhea" id="RHEA-COMP:11604"/>
        <dbReference type="ChEBI" id="CHEBI:15378"/>
        <dbReference type="ChEBI" id="CHEBI:29999"/>
        <dbReference type="ChEBI" id="CHEBI:30616"/>
        <dbReference type="ChEBI" id="CHEBI:83421"/>
        <dbReference type="ChEBI" id="CHEBI:456216"/>
        <dbReference type="EC" id="2.7.11.1"/>
    </reaction>
</comment>
<dbReference type="GO" id="GO:0005524">
    <property type="term" value="F:ATP binding"/>
    <property type="evidence" value="ECO:0007669"/>
    <property type="project" value="UniProtKB-KW"/>
</dbReference>
<evidence type="ECO:0000256" key="3">
    <source>
        <dbReference type="ARBA" id="ARBA00022679"/>
    </source>
</evidence>
<evidence type="ECO:0000256" key="6">
    <source>
        <dbReference type="ARBA" id="ARBA00022840"/>
    </source>
</evidence>
<dbReference type="InterPro" id="IPR051131">
    <property type="entry name" value="NEK_Ser/Thr_kinase_NIMA"/>
</dbReference>
<sequence>MTVRSKMNNSLILDLYQLFLTDASILRVTKNRCRFVQRSLEILRRIDHQIYAMKKQKWVKLMRKKNQMLSIKFGCQHLQTRSSEQDIKKHFIQKKHKPWESQSEYAYGGNIAKQITSKQNKTQKFQEQEIQQALVQITQSLKELHEKLIFHRNIKSANIFISNEVNNLVYQMHNSLEVYYTLKQVFHQIESMYHQKYESCTRQQQIRYLQNVFYKKRAISILHFKLQIWDVNTKRSKKESSLQQMVYEFQFSRLSIKTPIIAINKRMIKTIQLPKHRLNNITTTNYYENQENNNESVRYSVQSSKFIPLNRTSVNNS</sequence>